<dbReference type="Proteomes" id="UP000530670">
    <property type="component" value="Unassembled WGS sequence"/>
</dbReference>
<evidence type="ECO:0000313" key="3">
    <source>
        <dbReference type="Proteomes" id="UP000530670"/>
    </source>
</evidence>
<organism evidence="2 3">
    <name type="scientific">Fusarium tjaetaba</name>
    <dbReference type="NCBI Taxonomy" id="1567544"/>
    <lineage>
        <taxon>Eukaryota</taxon>
        <taxon>Fungi</taxon>
        <taxon>Dikarya</taxon>
        <taxon>Ascomycota</taxon>
        <taxon>Pezizomycotina</taxon>
        <taxon>Sordariomycetes</taxon>
        <taxon>Hypocreomycetidae</taxon>
        <taxon>Hypocreales</taxon>
        <taxon>Nectriaceae</taxon>
        <taxon>Fusarium</taxon>
        <taxon>Fusarium fujikuroi species complex</taxon>
    </lineage>
</organism>
<dbReference type="EMBL" id="JAAQRI010000025">
    <property type="protein sequence ID" value="KAF5648456.1"/>
    <property type="molecule type" value="Genomic_DNA"/>
</dbReference>
<proteinExistence type="predicted"/>
<reference evidence="2 3" key="1">
    <citation type="submission" date="2020-05" db="EMBL/GenBank/DDBJ databases">
        <title>Identification and distribution of gene clusters putatively required for synthesis of sphingolipid metabolism inhibitors in phylogenetically diverse species of the filamentous fungus Fusarium.</title>
        <authorList>
            <person name="Kim H.-S."/>
            <person name="Busman M."/>
            <person name="Brown D.W."/>
            <person name="Divon H."/>
            <person name="Uhlig S."/>
            <person name="Proctor R.H."/>
        </authorList>
    </citation>
    <scope>NUCLEOTIDE SEQUENCE [LARGE SCALE GENOMIC DNA]</scope>
    <source>
        <strain evidence="2 3">NRRL 66243</strain>
    </source>
</reference>
<name>A0A8H5SDA0_9HYPO</name>
<keyword evidence="3" id="KW-1185">Reference proteome</keyword>
<comment type="caution">
    <text evidence="2">The sequence shown here is derived from an EMBL/GenBank/DDBJ whole genome shotgun (WGS) entry which is preliminary data.</text>
</comment>
<protein>
    <submittedName>
        <fullName evidence="2">Uncharacterized protein</fullName>
    </submittedName>
</protein>
<evidence type="ECO:0000313" key="2">
    <source>
        <dbReference type="EMBL" id="KAF5648456.1"/>
    </source>
</evidence>
<dbReference type="GeneID" id="59298247"/>
<dbReference type="OrthoDB" id="4770059at2759"/>
<sequence>MPTSTEFFGVTAHNLGPLTTTFTAPSACATGTDHHVIVNGSAPNEFWGQPTCGIKDRGSCMPNGKSYDSLRSVTTPLDRVWYHYYSPGIACPSGWTTAGNLVKDGDSSLSASGVFSRPLRTATFEAQPLEPSDFWGQIMNVSETIALCCPSDYVADPQGNCFSTVGPMSEFNYSSMCYSPAPVQVITVTSVDGASLTKPLISFDVQSTAAASTYEDDRLITHSRYSSELVVATWVPFVPLVHQQSDLDEAEEEDDGDENDDGDDGDSEGSDGNAASTKAPGSGVVSVLGLTLGILAGMGMLL</sequence>
<feature type="compositionally biased region" description="Acidic residues" evidence="1">
    <location>
        <begin position="246"/>
        <end position="269"/>
    </location>
</feature>
<gene>
    <name evidence="2" type="ORF">FTJAE_1289</name>
</gene>
<feature type="region of interest" description="Disordered" evidence="1">
    <location>
        <begin position="246"/>
        <end position="281"/>
    </location>
</feature>
<evidence type="ECO:0000256" key="1">
    <source>
        <dbReference type="SAM" id="MobiDB-lite"/>
    </source>
</evidence>
<accession>A0A8H5SDA0</accession>
<dbReference type="AlphaFoldDB" id="A0A8H5SDA0"/>
<dbReference type="RefSeq" id="XP_037211578.1">
    <property type="nucleotide sequence ID" value="XM_037345977.1"/>
</dbReference>